<keyword evidence="1" id="KW-1133">Transmembrane helix</keyword>
<dbReference type="CDD" id="cd00592">
    <property type="entry name" value="HTH_MerR-like"/>
    <property type="match status" value="1"/>
</dbReference>
<evidence type="ECO:0000256" key="1">
    <source>
        <dbReference type="SAM" id="Phobius"/>
    </source>
</evidence>
<name>A0A2H0XEI8_UNCKA</name>
<proteinExistence type="predicted"/>
<dbReference type="InterPro" id="IPR009061">
    <property type="entry name" value="DNA-bd_dom_put_sf"/>
</dbReference>
<keyword evidence="1" id="KW-0472">Membrane</keyword>
<protein>
    <submittedName>
        <fullName evidence="2">Uncharacterized protein</fullName>
    </submittedName>
</protein>
<sequence>MSTNTAQKFAFQNNSKLGASEASLYLKITPSTLRRLENDGKIVSERLSNGYRQYSFGDIVSLKKILEERAKSFRHTKRLVVEETKFVDKKAKYPQFSNLAISQGFSVLQIKSLKRLSYAGLVACLILLLGVGFRFFTLNENRTPANGGIGSFVAGLFRHNDSRQAGLVAGAELASVLGEQSRSKNYEFHVNIPSVFNEPSNFKKGLTTTTATVGQVVGLSVIDGITETTLEKYLDVTGDVVSPAIGGLNSLVVNKIKGISFGEIEPESGSVLMGDGDAWQSLSTEEITALGVISTGTWEADPIEPGFLTGVWLTNGVTYTFPTAQATAVRQTLVNDGSGTLAWTDLGEVNVADDALDFVDFMDAMTLDASTDIATAGYNLTISGSGRFGINGLLYSWPASHTTSGVLQNNGSGTLSWVAIGADSLLDNSIDWIKLKNSMTLDATTTIDMATNSADFGFGDGVLYIKNTGNVGIGTTNPSTALDVVGDITSTGDLSVNGGDLNTSASTFNAVATADTVNLAGGTASTGCTIDGTAGNLTCTGNIGGGASGSVGFWKRAGTLVTTAYSGDTVSIDNYLGIGTTNPTKALSVVGDVGITGTVTGGLAVTGGLTVDTVNGNTITASSGILTVGAGKTLTANDNATFNTASMQFGNTKSLTLNDSLIVGTNSLTFAGTEMVSFTATKNLSFADEFNTSGSFPITLVATQSSNVTLPGTGTLLTTTASANQTITSTQLNGSVFSVANAQTINSNLAGATINLSGDGTNTRTGLQLSVTGASSTNYDVRGTTDAWKVYSSGQAYFAGPLAVGTTATPTFTIQSAGHVGPDADSLYNLGSNDVRWASIYGDNLYGAVTPTGFVQGGVVFGGTGGVLSQDVTKFYINSTNGNVGIGMTAPGNKLGVAGAISVGAGYATLTGTGADNGMIIQGNVGIGMTNPSYSLETAGDVYAGGHLRSAGDVYLAGTALSANTTATSGASKVGVYHDAMTYVTSDTNVQSAIQTLDSNLASVSSGANGIWSRNSGTGVISPATVTDDLAIGGSTASAPFYVSDGGVVSFSGDVSLYRSGVGKLQTDNTLLVTGNVGIGTTNPATYLLAVGASNQFGVNSTGEVTATSFNGNSLTTSSGTLTLGGYTLTVSASATLANASITLGNTKALTLNDSLTVGTNSLTFVGAETLSLTPAKNVSFADEFNTSGAFPITLTSTQSSNVTLPATGTLLTTTASANQTITSSQASGTAFAVLDSTAITGNLIGQTITLSGTGAYDQTGLQFNLANATGTNLNDILGSGSTWKVSTAGTGYFAKQAVGYSNIGTATLAINGNVGIGVTNPNYQLDVQGANGYVNAKTGLCINGSCQTSWSSGTQGYWTGYGDNISSNNSGNVGIGVTNPLQKLSVAGTFGFIESGTSPQFYTVFQGGDQNADISYTWPALVAAGNDYVLTSTTGGGLEWKQVTSVGGAGDITAVGNITTGEAFTSGTPGSSLFFSDLGYLGLGASAGRIVFGDGDTDKIYVMSSNVGIGTTSPTALLAVGASSQFTVSSAGAVVGTSFNGNTITSSTGTLTLPAAKTVQFADAFYTSGAHSLTLTTTADTNVTLPVTGTLITNTASANQTITSSQASGTVLGLTDTTNITAATKALDITLSGTGVYDQTGLQFNLSGATGTNLNDILGSGSTWKVSTAGTGYFTKQAVGYANIGTATLAINGNVGIGTTNPTYNLDVTGTARITSTTNLSSIIASRLLATDASSNIVATTAYGWIAGTADQVSVADDGDGTVTLSLPQAIASTSSPTFVGLTLSGLPADGAVISSSGVLSSEAQLDETRGGTGIGSYTTGDMIYASNTNVLSNLAIGTAGEVMLSNGTAPAWGLITGAGVTADSLDYTEFKDAMILDATTSTNFYNAGLTASYNMRFYDSNQSKEILYLDSAGKVGVGNTAPSVAFSVGASEPFKVTDAGAVTALTVNGNTITNGSGTLTLGAGK</sequence>
<reference evidence="3" key="1">
    <citation type="submission" date="2017-09" db="EMBL/GenBank/DDBJ databases">
        <title>Depth-based differentiation of microbial function through sediment-hosted aquifers and enrichment of novel symbionts in the deep terrestrial subsurface.</title>
        <authorList>
            <person name="Probst A.J."/>
            <person name="Ladd B."/>
            <person name="Jarett J.K."/>
            <person name="Geller-Mcgrath D.E."/>
            <person name="Sieber C.M.K."/>
            <person name="Emerson J.B."/>
            <person name="Anantharaman K."/>
            <person name="Thomas B.C."/>
            <person name="Malmstrom R."/>
            <person name="Stieglmeier M."/>
            <person name="Klingl A."/>
            <person name="Woyke T."/>
            <person name="Ryan C.M."/>
            <person name="Banfield J.F."/>
        </authorList>
    </citation>
    <scope>NUCLEOTIDE SEQUENCE [LARGE SCALE GENOMIC DNA]</scope>
</reference>
<gene>
    <name evidence="2" type="ORF">COT50_01215</name>
</gene>
<dbReference type="Proteomes" id="UP000231252">
    <property type="component" value="Unassembled WGS sequence"/>
</dbReference>
<evidence type="ECO:0000313" key="2">
    <source>
        <dbReference type="EMBL" id="PIS22569.1"/>
    </source>
</evidence>
<dbReference type="SUPFAM" id="SSF46955">
    <property type="entry name" value="Putative DNA-binding domain"/>
    <property type="match status" value="1"/>
</dbReference>
<dbReference type="EMBL" id="PEYU01000022">
    <property type="protein sequence ID" value="PIS22569.1"/>
    <property type="molecule type" value="Genomic_DNA"/>
</dbReference>
<feature type="transmembrane region" description="Helical" evidence="1">
    <location>
        <begin position="116"/>
        <end position="136"/>
    </location>
</feature>
<accession>A0A2H0XEI8</accession>
<organism evidence="2 3">
    <name type="scientific">candidate division WWE3 bacterium CG08_land_8_20_14_0_20_41_10</name>
    <dbReference type="NCBI Taxonomy" id="1975085"/>
    <lineage>
        <taxon>Bacteria</taxon>
        <taxon>Katanobacteria</taxon>
    </lineage>
</organism>
<feature type="non-terminal residue" evidence="2">
    <location>
        <position position="1967"/>
    </location>
</feature>
<evidence type="ECO:0000313" key="3">
    <source>
        <dbReference type="Proteomes" id="UP000231252"/>
    </source>
</evidence>
<dbReference type="Gene3D" id="1.10.1660.10">
    <property type="match status" value="1"/>
</dbReference>
<comment type="caution">
    <text evidence="2">The sequence shown here is derived from an EMBL/GenBank/DDBJ whole genome shotgun (WGS) entry which is preliminary data.</text>
</comment>
<keyword evidence="1" id="KW-0812">Transmembrane</keyword>